<keyword evidence="2" id="KW-1185">Reference proteome</keyword>
<protein>
    <submittedName>
        <fullName evidence="1">Uncharacterized protein</fullName>
    </submittedName>
</protein>
<gene>
    <name evidence="1" type="ORF">EDD65_11158</name>
</gene>
<organism evidence="1 2">
    <name type="scientific">Keratinibaculum paraultunense</name>
    <dbReference type="NCBI Taxonomy" id="1278232"/>
    <lineage>
        <taxon>Bacteria</taxon>
        <taxon>Bacillati</taxon>
        <taxon>Bacillota</taxon>
        <taxon>Tissierellia</taxon>
        <taxon>Tissierellales</taxon>
        <taxon>Tepidimicrobiaceae</taxon>
        <taxon>Keratinibaculum</taxon>
    </lineage>
</organism>
<dbReference type="RefSeq" id="WP_132028893.1">
    <property type="nucleotide sequence ID" value="NZ_CP068564.1"/>
</dbReference>
<proteinExistence type="predicted"/>
<name>A0A4R3KUL8_9FIRM</name>
<evidence type="ECO:0000313" key="1">
    <source>
        <dbReference type="EMBL" id="TCS87495.1"/>
    </source>
</evidence>
<evidence type="ECO:0000313" key="2">
    <source>
        <dbReference type="Proteomes" id="UP000294567"/>
    </source>
</evidence>
<dbReference type="EMBL" id="SMAE01000011">
    <property type="protein sequence ID" value="TCS87495.1"/>
    <property type="molecule type" value="Genomic_DNA"/>
</dbReference>
<dbReference type="Proteomes" id="UP000294567">
    <property type="component" value="Unassembled WGS sequence"/>
</dbReference>
<dbReference type="OrthoDB" id="1707406at2"/>
<comment type="caution">
    <text evidence="1">The sequence shown here is derived from an EMBL/GenBank/DDBJ whole genome shotgun (WGS) entry which is preliminary data.</text>
</comment>
<reference evidence="1 2" key="1">
    <citation type="submission" date="2019-03" db="EMBL/GenBank/DDBJ databases">
        <title>Genomic Encyclopedia of Type Strains, Phase IV (KMG-IV): sequencing the most valuable type-strain genomes for metagenomic binning, comparative biology and taxonomic classification.</title>
        <authorList>
            <person name="Goeker M."/>
        </authorList>
    </citation>
    <scope>NUCLEOTIDE SEQUENCE [LARGE SCALE GENOMIC DNA]</scope>
    <source>
        <strain evidence="1 2">DSM 26752</strain>
    </source>
</reference>
<sequence length="203" mass="23654">MNIGIILLILILFYKNKGKTLSITPNEEQTTSSEFENDTLILDIDYTKEKIDLMKKIGVFFPEKLIIPINKAIFISEKTIKLYETMEFISTPKISYIEKSVPVENNKERLSYIINTIQREFPKENIQNIALMLDIIINIDKYKSMLSRLNALISNPNSLQDPDKLFQLLEPMMEGKDEKEKDKIKEIVKLLGVMKDNYKQSEK</sequence>
<dbReference type="AlphaFoldDB" id="A0A4R3KUL8"/>
<accession>A0A4R3KUL8</accession>